<protein>
    <submittedName>
        <fullName evidence="4">RNA-metabolising metallo-beta-lactamase</fullName>
        <ecNumber evidence="4">3.1.-.-</ecNumber>
    </submittedName>
</protein>
<dbReference type="RefSeq" id="WP_055652823.1">
    <property type="nucleotide sequence ID" value="NZ_CABIXC010000001.1"/>
</dbReference>
<dbReference type="InterPro" id="IPR050698">
    <property type="entry name" value="MBL"/>
</dbReference>
<dbReference type="SMART" id="SM00849">
    <property type="entry name" value="Lactamase_B"/>
    <property type="match status" value="1"/>
</dbReference>
<dbReference type="InterPro" id="IPR036866">
    <property type="entry name" value="RibonucZ/Hydroxyglut_hydro"/>
</dbReference>
<reference evidence="4 5" key="1">
    <citation type="submission" date="2015-09" db="EMBL/GenBank/DDBJ databases">
        <authorList>
            <consortium name="Pathogen Informatics"/>
        </authorList>
    </citation>
    <scope>NUCLEOTIDE SEQUENCE [LARGE SCALE GENOMIC DNA]</scope>
    <source>
        <strain evidence="4 5">2789STDY5608850</strain>
    </source>
</reference>
<dbReference type="CDD" id="cd16295">
    <property type="entry name" value="TTHA0252-CPSF-like_MBL-fold"/>
    <property type="match status" value="1"/>
</dbReference>
<evidence type="ECO:0000259" key="3">
    <source>
        <dbReference type="SMART" id="SM01027"/>
    </source>
</evidence>
<feature type="domain" description="Beta-Casp" evidence="3">
    <location>
        <begin position="250"/>
        <end position="379"/>
    </location>
</feature>
<dbReference type="GO" id="GO:0016787">
    <property type="term" value="F:hydrolase activity"/>
    <property type="evidence" value="ECO:0007669"/>
    <property type="project" value="UniProtKB-KW"/>
</dbReference>
<dbReference type="AlphaFoldDB" id="A0A173XLD7"/>
<dbReference type="InterPro" id="IPR022712">
    <property type="entry name" value="Beta_Casp"/>
</dbReference>
<proteinExistence type="predicted"/>
<feature type="domain" description="Metallo-beta-lactamase" evidence="2">
    <location>
        <begin position="13"/>
        <end position="222"/>
    </location>
</feature>
<evidence type="ECO:0000313" key="4">
    <source>
        <dbReference type="EMBL" id="CUN52050.1"/>
    </source>
</evidence>
<dbReference type="Gene3D" id="3.60.15.10">
    <property type="entry name" value="Ribonuclease Z/Hydroxyacylglutathione hydrolase-like"/>
    <property type="match status" value="1"/>
</dbReference>
<dbReference type="PANTHER" id="PTHR11203:SF37">
    <property type="entry name" value="INTEGRATOR COMPLEX SUBUNIT 11"/>
    <property type="match status" value="1"/>
</dbReference>
<dbReference type="Proteomes" id="UP000095651">
    <property type="component" value="Unassembled WGS sequence"/>
</dbReference>
<dbReference type="Pfam" id="PF07521">
    <property type="entry name" value="RMMBL"/>
    <property type="match status" value="1"/>
</dbReference>
<accession>A0A173XLD7</accession>
<dbReference type="PANTHER" id="PTHR11203">
    <property type="entry name" value="CLEAVAGE AND POLYADENYLATION SPECIFICITY FACTOR FAMILY MEMBER"/>
    <property type="match status" value="1"/>
</dbReference>
<keyword evidence="1 4" id="KW-0378">Hydrolase</keyword>
<dbReference type="Pfam" id="PF16661">
    <property type="entry name" value="Lactamase_B_6"/>
    <property type="match status" value="1"/>
</dbReference>
<dbReference type="SMART" id="SM01027">
    <property type="entry name" value="Beta-Casp"/>
    <property type="match status" value="1"/>
</dbReference>
<sequence length="533" mass="59578">MKLMFIGADHEVTGSCHYLEAAGLKILVDCGMKQGVDYFENAELPVSYSEIDYVLLTHAHIDHAGMLPFIYARGFRGEIITTEATADLCNIMLKDSAHIQESEAEWKNRKARRAGRQEEVPLYEMNDAVGVLKQFNPCNYDEIIKLEEGLTIRFTDVGHLLGSASIEVWITENDISKKIVFSGDIGNKNKPLIRDPQYIQNADYVVMECTYGDRLHGRIPDHVSILADIVQRTLDRGGNVVIPAFAVGRTQELLYMFRIIKAEHMVKGHDGFEVYVDSPLAVEATNVFKDNLTDCYDEETKALVMQGINPISFAGLKLSVTSAESRDINFDTKPKVIISAAGMCDAGRIRHHLKHNLWRPECTIVFTGYQSIGTLGRSLLEGGREVRLFGETIHVEAHIEKMDGMSAHADMEGLIQWLNAFEEKPREVFLVHGNDDVCDSFGQVLKEEYGYQAEAPFSGSVYDLASGRWLEQRAGVVVTKTVETAKRAVGVYARLLAAGERLLSVIRHNEGGANKDLAKFADQINSLCDKWDR</sequence>
<organism evidence="4 5">
    <name type="scientific">Hungatella hathewayi</name>
    <dbReference type="NCBI Taxonomy" id="154046"/>
    <lineage>
        <taxon>Bacteria</taxon>
        <taxon>Bacillati</taxon>
        <taxon>Bacillota</taxon>
        <taxon>Clostridia</taxon>
        <taxon>Lachnospirales</taxon>
        <taxon>Lachnospiraceae</taxon>
        <taxon>Hungatella</taxon>
    </lineage>
</organism>
<dbReference type="InterPro" id="IPR001279">
    <property type="entry name" value="Metallo-B-lactamas"/>
</dbReference>
<evidence type="ECO:0000259" key="2">
    <source>
        <dbReference type="SMART" id="SM00849"/>
    </source>
</evidence>
<dbReference type="GO" id="GO:0004521">
    <property type="term" value="F:RNA endonuclease activity"/>
    <property type="evidence" value="ECO:0007669"/>
    <property type="project" value="TreeGrafter"/>
</dbReference>
<evidence type="ECO:0000256" key="1">
    <source>
        <dbReference type="ARBA" id="ARBA00022801"/>
    </source>
</evidence>
<dbReference type="EMBL" id="CYZE01000001">
    <property type="protein sequence ID" value="CUN52050.1"/>
    <property type="molecule type" value="Genomic_DNA"/>
</dbReference>
<dbReference type="Gene3D" id="3.40.50.10890">
    <property type="match status" value="1"/>
</dbReference>
<dbReference type="Pfam" id="PF10996">
    <property type="entry name" value="Beta-Casp"/>
    <property type="match status" value="1"/>
</dbReference>
<dbReference type="InterPro" id="IPR011108">
    <property type="entry name" value="RMMBL"/>
</dbReference>
<name>A0A173XLD7_9FIRM</name>
<gene>
    <name evidence="4" type="ORF">ERS852407_00444</name>
</gene>
<dbReference type="EC" id="3.1.-.-" evidence="4"/>
<evidence type="ECO:0000313" key="5">
    <source>
        <dbReference type="Proteomes" id="UP000095651"/>
    </source>
</evidence>
<dbReference type="SUPFAM" id="SSF56281">
    <property type="entry name" value="Metallo-hydrolase/oxidoreductase"/>
    <property type="match status" value="1"/>
</dbReference>